<comment type="caution">
    <text evidence="2">Lacks conserved residue(s) required for the propagation of feature annotation.</text>
</comment>
<organism evidence="4 5">
    <name type="scientific">Aliivibrio fischeri</name>
    <name type="common">Vibrio fischeri</name>
    <dbReference type="NCBI Taxonomy" id="668"/>
    <lineage>
        <taxon>Bacteria</taxon>
        <taxon>Pseudomonadati</taxon>
        <taxon>Pseudomonadota</taxon>
        <taxon>Gammaproteobacteria</taxon>
        <taxon>Vibrionales</taxon>
        <taxon>Vibrionaceae</taxon>
        <taxon>Aliivibrio</taxon>
    </lineage>
</organism>
<comment type="subunit">
    <text evidence="2">Homotetramer.</text>
</comment>
<dbReference type="InterPro" id="IPR000424">
    <property type="entry name" value="Primosome_PriB/ssb"/>
</dbReference>
<dbReference type="HAMAP" id="MF_00984">
    <property type="entry name" value="SSB"/>
    <property type="match status" value="1"/>
</dbReference>
<reference evidence="4 5" key="1">
    <citation type="submission" date="2019-11" db="EMBL/GenBank/DDBJ databases">
        <title>Using colonization assays and comparative genomics to discover symbiosis behaviors and factors in Vibrio fischeri.</title>
        <authorList>
            <person name="Bongrand C."/>
            <person name="Moriano-Gutierrez S."/>
            <person name="Arevalo P."/>
            <person name="Mcfall-Ngai M."/>
            <person name="Visick K."/>
            <person name="Polz M.F."/>
            <person name="Ruby E.G."/>
        </authorList>
    </citation>
    <scope>NUCLEOTIDE SEQUENCE [LARGE SCALE GENOMIC DNA]</scope>
    <source>
        <strain evidence="5">emors.4.1</strain>
    </source>
</reference>
<evidence type="ECO:0000313" key="4">
    <source>
        <dbReference type="EMBL" id="MUK51208.1"/>
    </source>
</evidence>
<dbReference type="SUPFAM" id="SSF50249">
    <property type="entry name" value="Nucleic acid-binding proteins"/>
    <property type="match status" value="1"/>
</dbReference>
<dbReference type="GO" id="GO:0009295">
    <property type="term" value="C:nucleoid"/>
    <property type="evidence" value="ECO:0007669"/>
    <property type="project" value="TreeGrafter"/>
</dbReference>
<dbReference type="InterPro" id="IPR012340">
    <property type="entry name" value="NA-bd_OB-fold"/>
</dbReference>
<evidence type="ECO:0000256" key="3">
    <source>
        <dbReference type="PIRNR" id="PIRNR002070"/>
    </source>
</evidence>
<accession>A0A844P7H6</accession>
<dbReference type="PANTHER" id="PTHR10302:SF27">
    <property type="entry name" value="SINGLE-STRANDED DNA-BINDING PROTEIN"/>
    <property type="match status" value="1"/>
</dbReference>
<dbReference type="GO" id="GO:0003697">
    <property type="term" value="F:single-stranded DNA binding"/>
    <property type="evidence" value="ECO:0007669"/>
    <property type="project" value="UniProtKB-UniRule"/>
</dbReference>
<dbReference type="InterPro" id="IPR011344">
    <property type="entry name" value="ssDNA-bd"/>
</dbReference>
<evidence type="ECO:0000313" key="5">
    <source>
        <dbReference type="Proteomes" id="UP000448038"/>
    </source>
</evidence>
<dbReference type="Pfam" id="PF00436">
    <property type="entry name" value="SSB"/>
    <property type="match status" value="1"/>
</dbReference>
<dbReference type="Proteomes" id="UP000448038">
    <property type="component" value="Unassembled WGS sequence"/>
</dbReference>
<evidence type="ECO:0000256" key="2">
    <source>
        <dbReference type="HAMAP-Rule" id="MF_00984"/>
    </source>
</evidence>
<sequence length="116" mass="13371">MMLLKGVNKVILLGHLRQDPEISYNKFGKIIAHFTLATEESWQDKVTGQQRESTEYHRVVVLGRLAKVIKNKTKKDTQIYLEGKNKTIKRQDDNGKDNYLTEVMVGERNGVIQITK</sequence>
<dbReference type="EMBL" id="WOBN01000039">
    <property type="protein sequence ID" value="MUK51208.1"/>
    <property type="molecule type" value="Genomic_DNA"/>
</dbReference>
<dbReference type="AlphaFoldDB" id="A0A844P7H6"/>
<dbReference type="CDD" id="cd04496">
    <property type="entry name" value="SSB_OBF"/>
    <property type="match status" value="1"/>
</dbReference>
<protein>
    <recommendedName>
        <fullName evidence="2 3">Single-stranded DNA-binding protein</fullName>
        <shortName evidence="2">SSB</shortName>
    </recommendedName>
</protein>
<dbReference type="PANTHER" id="PTHR10302">
    <property type="entry name" value="SINGLE-STRANDED DNA-BINDING PROTEIN"/>
    <property type="match status" value="1"/>
</dbReference>
<name>A0A844P7H6_ALIFS</name>
<dbReference type="PROSITE" id="PS50935">
    <property type="entry name" value="SSB"/>
    <property type="match status" value="1"/>
</dbReference>
<proteinExistence type="inferred from homology"/>
<evidence type="ECO:0000256" key="1">
    <source>
        <dbReference type="ARBA" id="ARBA00023125"/>
    </source>
</evidence>
<gene>
    <name evidence="4" type="primary">ssb</name>
    <name evidence="4" type="ORF">GNP88_18975</name>
</gene>
<dbReference type="GO" id="GO:0006260">
    <property type="term" value="P:DNA replication"/>
    <property type="evidence" value="ECO:0007669"/>
    <property type="project" value="InterPro"/>
</dbReference>
<dbReference type="Gene3D" id="2.40.50.140">
    <property type="entry name" value="Nucleic acid-binding proteins"/>
    <property type="match status" value="1"/>
</dbReference>
<comment type="caution">
    <text evidence="4">The sequence shown here is derived from an EMBL/GenBank/DDBJ whole genome shotgun (WGS) entry which is preliminary data.</text>
</comment>
<keyword evidence="1 2" id="KW-0238">DNA-binding</keyword>
<dbReference type="NCBIfam" id="TIGR00621">
    <property type="entry name" value="ssb"/>
    <property type="match status" value="1"/>
</dbReference>
<dbReference type="PIRSF" id="PIRSF002070">
    <property type="entry name" value="SSB"/>
    <property type="match status" value="1"/>
</dbReference>